<gene>
    <name evidence="1" type="ORF">O1V66_01570</name>
</gene>
<dbReference type="Proteomes" id="UP001164712">
    <property type="component" value="Chromosome"/>
</dbReference>
<dbReference type="RefSeq" id="WP_269128039.1">
    <property type="nucleotide sequence ID" value="NZ_CP114058.1"/>
</dbReference>
<protein>
    <submittedName>
        <fullName evidence="1">Helix-turn-helix domain-containing protein</fullName>
    </submittedName>
</protein>
<name>A0ABY7HRQ7_9GAMM</name>
<reference evidence="1" key="1">
    <citation type="submission" date="2022-12" db="EMBL/GenBank/DDBJ databases">
        <title>Complete genome sequence of an Australian strain of Rouxiella badensis DAR84756 and resolution of the R. badensis DSM100043 and R. chamberiensis DSM28324 genomes.</title>
        <authorList>
            <person name="Paul S."/>
            <person name="Anderson P.J."/>
            <person name="Maynard G."/>
            <person name="Dyall-Smith M."/>
            <person name="Kudinha T."/>
        </authorList>
    </citation>
    <scope>NUCLEOTIDE SEQUENCE</scope>
    <source>
        <strain evidence="1">DSM 28324</strain>
    </source>
</reference>
<organism evidence="1 2">
    <name type="scientific">Rouxiella chamberiensis</name>
    <dbReference type="NCBI Taxonomy" id="1513468"/>
    <lineage>
        <taxon>Bacteria</taxon>
        <taxon>Pseudomonadati</taxon>
        <taxon>Pseudomonadota</taxon>
        <taxon>Gammaproteobacteria</taxon>
        <taxon>Enterobacterales</taxon>
        <taxon>Yersiniaceae</taxon>
        <taxon>Rouxiella</taxon>
    </lineage>
</organism>
<keyword evidence="2" id="KW-1185">Reference proteome</keyword>
<accession>A0ABY7HRQ7</accession>
<proteinExistence type="predicted"/>
<evidence type="ECO:0000313" key="2">
    <source>
        <dbReference type="Proteomes" id="UP001164712"/>
    </source>
</evidence>
<dbReference type="EMBL" id="CP114058">
    <property type="protein sequence ID" value="WAT01501.1"/>
    <property type="molecule type" value="Genomic_DNA"/>
</dbReference>
<sequence length="216" mass="24551">MRTDNIEHKTLFTIPTASFSTAMAVPKALPPQEVVTGHKQTDAYLWILKVIRLNEPAHLDAAEEALGKLKISPKDAQQRYIDYLHRTGAHPLQIAFGTMSMDNPAGYIKAAKKAIETASSVRNIFGSYEAALEKTQAEKMMLVGELAEIYEPFYYWNEQEKLEECMYGQRIIETMALRKATSKGFANVLPTPNSISDVVKEILYWRWLHEMRRTGL</sequence>
<evidence type="ECO:0000313" key="1">
    <source>
        <dbReference type="EMBL" id="WAT01501.1"/>
    </source>
</evidence>